<reference evidence="3 4" key="1">
    <citation type="journal article" date="2010" name="Cell">
        <title>The genome of Naegleria gruberi illuminates early eukaryotic versatility.</title>
        <authorList>
            <person name="Fritz-Laylin L.K."/>
            <person name="Prochnik S.E."/>
            <person name="Ginger M.L."/>
            <person name="Dacks J.B."/>
            <person name="Carpenter M.L."/>
            <person name="Field M.C."/>
            <person name="Kuo A."/>
            <person name="Paredez A."/>
            <person name="Chapman J."/>
            <person name="Pham J."/>
            <person name="Shu S."/>
            <person name="Neupane R."/>
            <person name="Cipriano M."/>
            <person name="Mancuso J."/>
            <person name="Tu H."/>
            <person name="Salamov A."/>
            <person name="Lindquist E."/>
            <person name="Shapiro H."/>
            <person name="Lucas S."/>
            <person name="Grigoriev I.V."/>
            <person name="Cande W.Z."/>
            <person name="Fulton C."/>
            <person name="Rokhsar D.S."/>
            <person name="Dawson S.C."/>
        </authorList>
    </citation>
    <scope>NUCLEOTIDE SEQUENCE [LARGE SCALE GENOMIC DNA]</scope>
    <source>
        <strain evidence="3 4">NEG-M</strain>
    </source>
</reference>
<organism evidence="4">
    <name type="scientific">Naegleria gruberi</name>
    <name type="common">Amoeba</name>
    <dbReference type="NCBI Taxonomy" id="5762"/>
    <lineage>
        <taxon>Eukaryota</taxon>
        <taxon>Discoba</taxon>
        <taxon>Heterolobosea</taxon>
        <taxon>Tetramitia</taxon>
        <taxon>Eutetramitia</taxon>
        <taxon>Vahlkampfiidae</taxon>
        <taxon>Naegleria</taxon>
    </lineage>
</organism>
<evidence type="ECO:0000259" key="2">
    <source>
        <dbReference type="PROSITE" id="PS50011"/>
    </source>
</evidence>
<dbReference type="SUPFAM" id="SSF56112">
    <property type="entry name" value="Protein kinase-like (PK-like)"/>
    <property type="match status" value="1"/>
</dbReference>
<dbReference type="GeneID" id="8852881"/>
<dbReference type="InterPro" id="IPR053235">
    <property type="entry name" value="Ser_Thr_kinase"/>
</dbReference>
<feature type="compositionally biased region" description="Low complexity" evidence="1">
    <location>
        <begin position="152"/>
        <end position="164"/>
    </location>
</feature>
<dbReference type="InterPro" id="IPR008271">
    <property type="entry name" value="Ser/Thr_kinase_AS"/>
</dbReference>
<dbReference type="RefSeq" id="XP_002675537.1">
    <property type="nucleotide sequence ID" value="XM_002675491.1"/>
</dbReference>
<dbReference type="GO" id="GO:0005737">
    <property type="term" value="C:cytoplasm"/>
    <property type="evidence" value="ECO:0007669"/>
    <property type="project" value="TreeGrafter"/>
</dbReference>
<evidence type="ECO:0000256" key="1">
    <source>
        <dbReference type="SAM" id="MobiDB-lite"/>
    </source>
</evidence>
<feature type="compositionally biased region" description="Low complexity" evidence="1">
    <location>
        <begin position="1"/>
        <end position="23"/>
    </location>
</feature>
<dbReference type="PROSITE" id="PS50011">
    <property type="entry name" value="PROTEIN_KINASE_DOM"/>
    <property type="match status" value="1"/>
</dbReference>
<dbReference type="PANTHER" id="PTHR24361">
    <property type="entry name" value="MITOGEN-ACTIVATED KINASE KINASE KINASE"/>
    <property type="match status" value="1"/>
</dbReference>
<dbReference type="STRING" id="5762.D2VK34"/>
<dbReference type="PANTHER" id="PTHR24361:SF785">
    <property type="entry name" value="DUAL SPECIFICITY MITOGEN-ACTIVATED PROTEIN KINASE KINASE 1"/>
    <property type="match status" value="1"/>
</dbReference>
<dbReference type="InParanoid" id="D2VK34"/>
<name>D2VK34_NAEGR</name>
<feature type="region of interest" description="Disordered" evidence="1">
    <location>
        <begin position="152"/>
        <end position="182"/>
    </location>
</feature>
<protein>
    <submittedName>
        <fullName evidence="3">Predicted protein</fullName>
    </submittedName>
</protein>
<dbReference type="SMART" id="SM00220">
    <property type="entry name" value="S_TKc"/>
    <property type="match status" value="1"/>
</dbReference>
<evidence type="ECO:0000313" key="3">
    <source>
        <dbReference type="EMBL" id="EFC42793.1"/>
    </source>
</evidence>
<feature type="region of interest" description="Disordered" evidence="1">
    <location>
        <begin position="1"/>
        <end position="32"/>
    </location>
</feature>
<proteinExistence type="predicted"/>
<keyword evidence="4" id="KW-1185">Reference proteome</keyword>
<dbReference type="Proteomes" id="UP000006671">
    <property type="component" value="Unassembled WGS sequence"/>
</dbReference>
<dbReference type="InterPro" id="IPR000719">
    <property type="entry name" value="Prot_kinase_dom"/>
</dbReference>
<dbReference type="GO" id="GO:0004674">
    <property type="term" value="F:protein serine/threonine kinase activity"/>
    <property type="evidence" value="ECO:0007669"/>
    <property type="project" value="TreeGrafter"/>
</dbReference>
<dbReference type="AlphaFoldDB" id="D2VK34"/>
<accession>D2VK34</accession>
<gene>
    <name evidence="3" type="ORF">NAEGRDRAFT_80256</name>
</gene>
<dbReference type="eggNOG" id="KOG0201">
    <property type="taxonomic scope" value="Eukaryota"/>
</dbReference>
<dbReference type="InterPro" id="IPR011009">
    <property type="entry name" value="Kinase-like_dom_sf"/>
</dbReference>
<dbReference type="GO" id="GO:0005524">
    <property type="term" value="F:ATP binding"/>
    <property type="evidence" value="ECO:0007669"/>
    <property type="project" value="InterPro"/>
</dbReference>
<dbReference type="EMBL" id="GG738877">
    <property type="protein sequence ID" value="EFC42793.1"/>
    <property type="molecule type" value="Genomic_DNA"/>
</dbReference>
<dbReference type="Pfam" id="PF00069">
    <property type="entry name" value="Pkinase"/>
    <property type="match status" value="1"/>
</dbReference>
<dbReference type="VEuPathDB" id="AmoebaDB:NAEGRDRAFT_80256"/>
<dbReference type="OrthoDB" id="4062651at2759"/>
<dbReference type="PROSITE" id="PS00108">
    <property type="entry name" value="PROTEIN_KINASE_ST"/>
    <property type="match status" value="1"/>
</dbReference>
<dbReference type="Gene3D" id="1.10.510.10">
    <property type="entry name" value="Transferase(Phosphotransferase) domain 1"/>
    <property type="match status" value="1"/>
</dbReference>
<sequence length="472" mass="52763">MNPQNNNLFDNNPSTPSTPTSSSRKANGNRYRPTNLIIPSVIDENHVVTVTCLTNNSSVTSHGNASMTPCESCHSSCLSSVSSPSQTPFVQTSTLLNQHEKEFYNSMGFELVKSSVAKGITSTVNLVRRIAPFSNCTEEEVVEQECGGEAAVSSIPTSSSGSYSKPDQYPISNSSLSPDNEDSQESLYEESTLFAEKVISLNSEHTNHSLTDIEREERCLLKCTSSPYIVNLYKSTRSSKYHHRFFLEYIDGCTIADLIESRRDAICEKELALIAQQLLRALVFLKEKGLLHRDIKSENIMLCKNGCVKLIDLGLAIELDQVNNNRVTSPHSSSTSTEPESVITKGTYSFMCPNKLLTGKESFESDLYSMGMTLLELFLGHLPFEFDQQANTDSSFPLADIVSFDIEEYCMPLVESGRMSNELKHFLTLCMNRDCEMRPHVHSLLSHPFLSHTFEMSHSELCICLKRLFTER</sequence>
<feature type="domain" description="Protein kinase" evidence="2">
    <location>
        <begin position="152"/>
        <end position="450"/>
    </location>
</feature>
<dbReference type="KEGG" id="ngr:NAEGRDRAFT_80256"/>
<evidence type="ECO:0000313" key="4">
    <source>
        <dbReference type="Proteomes" id="UP000006671"/>
    </source>
</evidence>